<feature type="region of interest" description="Disordered" evidence="1">
    <location>
        <begin position="1"/>
        <end position="21"/>
    </location>
</feature>
<evidence type="ECO:0000313" key="3">
    <source>
        <dbReference type="RefSeq" id="XP_013922545.1"/>
    </source>
</evidence>
<sequence length="114" mass="12993">MENLGLVKPEQELPSGDTDAKNVHTLYDYNISDNRSPPLFHPDVISNFSGKVSPSAISKEVRLLASSMQDAQSSRDPEILKDCETRWLHLFSLVERQCQEQIVTQQKVFCHQIH</sequence>
<organism evidence="2 3">
    <name type="scientific">Thamnophis sirtalis</name>
    <dbReference type="NCBI Taxonomy" id="35019"/>
    <lineage>
        <taxon>Eukaryota</taxon>
        <taxon>Metazoa</taxon>
        <taxon>Chordata</taxon>
        <taxon>Craniata</taxon>
        <taxon>Vertebrata</taxon>
        <taxon>Euteleostomi</taxon>
        <taxon>Lepidosauria</taxon>
        <taxon>Squamata</taxon>
        <taxon>Bifurcata</taxon>
        <taxon>Unidentata</taxon>
        <taxon>Episquamata</taxon>
        <taxon>Toxicofera</taxon>
        <taxon>Serpentes</taxon>
        <taxon>Colubroidea</taxon>
        <taxon>Colubridae</taxon>
        <taxon>Natricinae</taxon>
        <taxon>Thamnophis</taxon>
    </lineage>
</organism>
<dbReference type="GeneID" id="106549419"/>
<evidence type="ECO:0000256" key="1">
    <source>
        <dbReference type="SAM" id="MobiDB-lite"/>
    </source>
</evidence>
<gene>
    <name evidence="3" type="primary">LOC106549419</name>
</gene>
<dbReference type="PANTHER" id="PTHR14926">
    <property type="entry name" value="M-PHASE PHOSPHOPROTEIN 9"/>
    <property type="match status" value="1"/>
</dbReference>
<evidence type="ECO:0000313" key="2">
    <source>
        <dbReference type="Proteomes" id="UP000504617"/>
    </source>
</evidence>
<dbReference type="AlphaFoldDB" id="A0A6I9YEY2"/>
<dbReference type="OrthoDB" id="6288856at2759"/>
<dbReference type="Proteomes" id="UP000504617">
    <property type="component" value="Unplaced"/>
</dbReference>
<name>A0A6I9YEY2_9SAUR</name>
<accession>A0A6I9YEY2</accession>
<dbReference type="GO" id="GO:0005814">
    <property type="term" value="C:centriole"/>
    <property type="evidence" value="ECO:0007669"/>
    <property type="project" value="TreeGrafter"/>
</dbReference>
<dbReference type="InterPro" id="IPR026636">
    <property type="entry name" value="MPHOSPH9"/>
</dbReference>
<reference evidence="3" key="1">
    <citation type="submission" date="2025-08" db="UniProtKB">
        <authorList>
            <consortium name="RefSeq"/>
        </authorList>
    </citation>
    <scope>IDENTIFICATION</scope>
</reference>
<dbReference type="RefSeq" id="XP_013922545.1">
    <property type="nucleotide sequence ID" value="XM_014067070.1"/>
</dbReference>
<proteinExistence type="predicted"/>
<keyword evidence="2" id="KW-1185">Reference proteome</keyword>
<dbReference type="PANTHER" id="PTHR14926:SF1">
    <property type="entry name" value="M-PHASE PHOSPHOPROTEIN 9"/>
    <property type="match status" value="1"/>
</dbReference>
<protein>
    <submittedName>
        <fullName evidence="3">M-phase phosphoprotein 9-like</fullName>
    </submittedName>
</protein>
<dbReference type="KEGG" id="tsr:106549419"/>